<protein>
    <submittedName>
        <fullName evidence="2">Haloacid dehalogenase-like hydrolase</fullName>
    </submittedName>
</protein>
<dbReference type="PANTHER" id="PTHR43316">
    <property type="entry name" value="HYDROLASE, HALOACID DELAHOGENASE-RELATED"/>
    <property type="match status" value="1"/>
</dbReference>
<keyword evidence="1 2" id="KW-0378">Hydrolase</keyword>
<dbReference type="OrthoDB" id="9794086at2"/>
<dbReference type="InterPro" id="IPR036412">
    <property type="entry name" value="HAD-like_sf"/>
</dbReference>
<dbReference type="Pfam" id="PF00702">
    <property type="entry name" value="Hydrolase"/>
    <property type="match status" value="1"/>
</dbReference>
<dbReference type="PANTHER" id="PTHR43316:SF3">
    <property type="entry name" value="HALOACID DEHALOGENASE, TYPE II (AFU_ORTHOLOGUE AFUA_2G07750)-RELATED"/>
    <property type="match status" value="1"/>
</dbReference>
<dbReference type="PRINTS" id="PR00413">
    <property type="entry name" value="HADHALOGNASE"/>
</dbReference>
<accession>C8PMM6</accession>
<dbReference type="SFLD" id="SFLDG01129">
    <property type="entry name" value="C1.5:_HAD__Beta-PGM__Phosphata"/>
    <property type="match status" value="1"/>
</dbReference>
<dbReference type="Gene3D" id="1.10.150.520">
    <property type="match status" value="1"/>
</dbReference>
<dbReference type="eggNOG" id="COG1011">
    <property type="taxonomic scope" value="Bacteria"/>
</dbReference>
<sequence>MIISKIPGIEAIAFDIDGTLYPAWKLTLRAAPFFIRNIRFMQAFRKVRRILHKHSASEPDKPLPDFFKLQNELLASHLNIPAQEAGDFLEKEIYLGWQKIFLHIRPYPFAKEVVMQLKEAGFKIGILSDFPPEQKGSVWGILPFCDAALDSEAFGALKPSRIPFLKLAEALNTSCERILYVGNSRAYDVAGASAAGMKTAYIANPLISVFRKKSPYADISFSNYRQFLNYVL</sequence>
<evidence type="ECO:0000313" key="2">
    <source>
        <dbReference type="EMBL" id="EEV21443.1"/>
    </source>
</evidence>
<dbReference type="STRING" id="596324.TREVI0001_0641"/>
<organism evidence="2 3">
    <name type="scientific">Treponema vincentii ATCC 35580</name>
    <dbReference type="NCBI Taxonomy" id="596324"/>
    <lineage>
        <taxon>Bacteria</taxon>
        <taxon>Pseudomonadati</taxon>
        <taxon>Spirochaetota</taxon>
        <taxon>Spirochaetia</taxon>
        <taxon>Spirochaetales</taxon>
        <taxon>Treponemataceae</taxon>
        <taxon>Treponema</taxon>
    </lineage>
</organism>
<dbReference type="SUPFAM" id="SSF56784">
    <property type="entry name" value="HAD-like"/>
    <property type="match status" value="1"/>
</dbReference>
<dbReference type="Proteomes" id="UP000004509">
    <property type="component" value="Unassembled WGS sequence"/>
</dbReference>
<dbReference type="GO" id="GO:0016787">
    <property type="term" value="F:hydrolase activity"/>
    <property type="evidence" value="ECO:0007669"/>
    <property type="project" value="UniProtKB-KW"/>
</dbReference>
<comment type="caution">
    <text evidence="2">The sequence shown here is derived from an EMBL/GenBank/DDBJ whole genome shotgun (WGS) entry which is preliminary data.</text>
</comment>
<dbReference type="InterPro" id="IPR006439">
    <property type="entry name" value="HAD-SF_hydro_IA"/>
</dbReference>
<dbReference type="AlphaFoldDB" id="C8PMM6"/>
<dbReference type="InterPro" id="IPR051540">
    <property type="entry name" value="S-2-haloacid_dehalogenase"/>
</dbReference>
<gene>
    <name evidence="2" type="ORF">TREVI0001_0641</name>
</gene>
<evidence type="ECO:0000256" key="1">
    <source>
        <dbReference type="ARBA" id="ARBA00022801"/>
    </source>
</evidence>
<proteinExistence type="predicted"/>
<dbReference type="InterPro" id="IPR023214">
    <property type="entry name" value="HAD_sf"/>
</dbReference>
<name>C8PMM6_9SPIR</name>
<evidence type="ECO:0000313" key="3">
    <source>
        <dbReference type="Proteomes" id="UP000004509"/>
    </source>
</evidence>
<dbReference type="SFLD" id="SFLDS00003">
    <property type="entry name" value="Haloacid_Dehalogenase"/>
    <property type="match status" value="1"/>
</dbReference>
<dbReference type="RefSeq" id="WP_006187780.1">
    <property type="nucleotide sequence ID" value="NZ_ACYH01000011.1"/>
</dbReference>
<dbReference type="EMBL" id="ACYH01000011">
    <property type="protein sequence ID" value="EEV21443.1"/>
    <property type="molecule type" value="Genomic_DNA"/>
</dbReference>
<dbReference type="Gene3D" id="3.40.50.1000">
    <property type="entry name" value="HAD superfamily/HAD-like"/>
    <property type="match status" value="1"/>
</dbReference>
<reference evidence="2 3" key="1">
    <citation type="submission" date="2009-07" db="EMBL/GenBank/DDBJ databases">
        <authorList>
            <person name="Madupu R."/>
            <person name="Sebastian Y."/>
            <person name="Durkin A.S."/>
            <person name="Torralba M."/>
            <person name="Methe B."/>
            <person name="Sutton G.G."/>
            <person name="Strausberg R.L."/>
            <person name="Nelson K.E."/>
        </authorList>
    </citation>
    <scope>NUCLEOTIDE SEQUENCE [LARGE SCALE GENOMIC DNA]</scope>
    <source>
        <strain evidence="2 3">ATCC 35580</strain>
    </source>
</reference>